<dbReference type="PANTHER" id="PTHR34387:SF2">
    <property type="entry name" value="SLR1258 PROTEIN"/>
    <property type="match status" value="1"/>
</dbReference>
<keyword evidence="1" id="KW-0472">Membrane</keyword>
<sequence>MKHQEILKATLLSIAIVVAGYFIGHTHKLAKQYDRSVQVKGLSEKEVKADLAVWPVNITLTGNDLMELKRRIEQQNKAVYDFFVDQGFTAGELTLGSVNINDAQANVYNSPNNRTYRYIAKSDITIRTKDLEKLQKALSESLRLISKGILIGSKNQWKPIEYIFTGLNQIKPLMIEEATKNAREVAEKFAKDSNSKVGKIKNARQGLFTITDRDMNTPEIKVVRVVSTIEYLLED</sequence>
<evidence type="ECO:0000313" key="2">
    <source>
        <dbReference type="EMBL" id="RUT73271.1"/>
    </source>
</evidence>
<dbReference type="PIRSF" id="PIRSF029033">
    <property type="entry name" value="UCP029033"/>
    <property type="match status" value="1"/>
</dbReference>
<dbReference type="EMBL" id="RJJX01000024">
    <property type="protein sequence ID" value="RUT73271.1"/>
    <property type="molecule type" value="Genomic_DNA"/>
</dbReference>
<dbReference type="RefSeq" id="WP_127344582.1">
    <property type="nucleotide sequence ID" value="NZ_RJJX01000024.1"/>
</dbReference>
<comment type="caution">
    <text evidence="2">The sequence shown here is derived from an EMBL/GenBank/DDBJ whole genome shotgun (WGS) entry which is preliminary data.</text>
</comment>
<organism evidence="2 3">
    <name type="scientific">Ancylomarina longa</name>
    <dbReference type="NCBI Taxonomy" id="2487017"/>
    <lineage>
        <taxon>Bacteria</taxon>
        <taxon>Pseudomonadati</taxon>
        <taxon>Bacteroidota</taxon>
        <taxon>Bacteroidia</taxon>
        <taxon>Marinilabiliales</taxon>
        <taxon>Marinifilaceae</taxon>
        <taxon>Ancylomarina</taxon>
    </lineage>
</organism>
<dbReference type="InterPro" id="IPR007497">
    <property type="entry name" value="SIMPL/DUF541"/>
</dbReference>
<reference evidence="2 3" key="1">
    <citation type="submission" date="2018-11" db="EMBL/GenBank/DDBJ databases">
        <title>Parancylomarina longa gen. nov., sp. nov., isolated from sediments of southern Okinawa.</title>
        <authorList>
            <person name="Fu T."/>
        </authorList>
    </citation>
    <scope>NUCLEOTIDE SEQUENCE [LARGE SCALE GENOMIC DNA]</scope>
    <source>
        <strain evidence="2 3">T3-2 S1-C</strain>
    </source>
</reference>
<dbReference type="PANTHER" id="PTHR34387">
    <property type="entry name" value="SLR1258 PROTEIN"/>
    <property type="match status" value="1"/>
</dbReference>
<evidence type="ECO:0000256" key="1">
    <source>
        <dbReference type="SAM" id="Phobius"/>
    </source>
</evidence>
<evidence type="ECO:0000313" key="3">
    <source>
        <dbReference type="Proteomes" id="UP000282985"/>
    </source>
</evidence>
<dbReference type="Gene3D" id="3.30.110.170">
    <property type="entry name" value="Protein of unknown function (DUF541), domain 1"/>
    <property type="match status" value="1"/>
</dbReference>
<dbReference type="Proteomes" id="UP000282985">
    <property type="component" value="Unassembled WGS sequence"/>
</dbReference>
<dbReference type="OrthoDB" id="9806540at2"/>
<dbReference type="AlphaFoldDB" id="A0A434AFV9"/>
<dbReference type="Gene3D" id="3.30.70.2970">
    <property type="entry name" value="Protein of unknown function (DUF541), domain 2"/>
    <property type="match status" value="1"/>
</dbReference>
<protein>
    <submittedName>
        <fullName evidence="2">SIMPL domain-containing protein</fullName>
    </submittedName>
</protein>
<accession>A0A434AFV9</accession>
<keyword evidence="1" id="KW-0812">Transmembrane</keyword>
<name>A0A434AFV9_9BACT</name>
<dbReference type="Pfam" id="PF04402">
    <property type="entry name" value="SIMPL"/>
    <property type="match status" value="1"/>
</dbReference>
<dbReference type="GO" id="GO:0006974">
    <property type="term" value="P:DNA damage response"/>
    <property type="evidence" value="ECO:0007669"/>
    <property type="project" value="TreeGrafter"/>
</dbReference>
<dbReference type="InterPro" id="IPR052022">
    <property type="entry name" value="26kDa_periplasmic_antigen"/>
</dbReference>
<feature type="transmembrane region" description="Helical" evidence="1">
    <location>
        <begin position="6"/>
        <end position="24"/>
    </location>
</feature>
<gene>
    <name evidence="2" type="ORF">DLK05_13945</name>
</gene>
<dbReference type="InterPro" id="IPR016907">
    <property type="entry name" value="UCP029033"/>
</dbReference>
<keyword evidence="1" id="KW-1133">Transmembrane helix</keyword>
<proteinExistence type="predicted"/>
<keyword evidence="3" id="KW-1185">Reference proteome</keyword>